<reference evidence="3 4" key="1">
    <citation type="submission" date="2024-02" db="EMBL/GenBank/DDBJ databases">
        <title>Herpetosiphon gulosus NBRC 112829.</title>
        <authorList>
            <person name="Ichikawa N."/>
            <person name="Katano-Makiyama Y."/>
            <person name="Hidaka K."/>
        </authorList>
    </citation>
    <scope>NUCLEOTIDE SEQUENCE [LARGE SCALE GENOMIC DNA]</scope>
    <source>
        <strain evidence="3 4">NBRC 112829</strain>
    </source>
</reference>
<dbReference type="InterPro" id="IPR037035">
    <property type="entry name" value="GK-like_C_sf"/>
</dbReference>
<feature type="domain" description="MOFRL" evidence="1">
    <location>
        <begin position="328"/>
        <end position="435"/>
    </location>
</feature>
<dbReference type="PANTHER" id="PTHR12227:SF0">
    <property type="entry name" value="GLYCERATE KINASE"/>
    <property type="match status" value="1"/>
</dbReference>
<name>A0ABP9X4E8_9CHLR</name>
<gene>
    <name evidence="3" type="ORF">Hgul01_03515</name>
</gene>
<evidence type="ECO:0000313" key="4">
    <source>
        <dbReference type="Proteomes" id="UP001428290"/>
    </source>
</evidence>
<dbReference type="Pfam" id="PF13660">
    <property type="entry name" value="DUF4147"/>
    <property type="match status" value="1"/>
</dbReference>
<dbReference type="Pfam" id="PF05161">
    <property type="entry name" value="MOFRL"/>
    <property type="match status" value="1"/>
</dbReference>
<feature type="domain" description="MOFRL-associated" evidence="2">
    <location>
        <begin position="11"/>
        <end position="247"/>
    </location>
</feature>
<dbReference type="InterPro" id="IPR039760">
    <property type="entry name" value="MOFRL_protein"/>
</dbReference>
<sequence length="442" mass="46223">MDTVAIAKFSQQLIATAIASVDPQRAVLQALKWDGTRLTCGAWQWAGTGRIIVLGAGKAGAPMAAAVESILGARIDAGLVVVKDAHRGDFALKRIQLLEASHPSPDQRGLKAAQQCETWLQQTQADDLVIALISGGASALLPAPAGAISLADLQTLTQLLLACGAPIEQINTIRKHCDRLKGGQFAALAQPASLLSLVISDVVGSPLSIIASGLSVPDTASFAEAWAILEQYGLIDQLPVSIHDYLQHGIRRIVPSHPDGSEPWWGNVHTSIIARNEMAQTAIKHLAEAQGWQVIQDQQPITGEAQVVGQLLGQRLRQLAQSSQTPTLYLAGGETTVNLTGILPHSQGGRNAELALAAALALDGCPNCQIIALATDGGDGSSPAAGAIANGQSIAQARKLGLEPQQALAIHDSYGFWQALGSPIEIGPTLTNVNDLVIGMVW</sequence>
<proteinExistence type="predicted"/>
<comment type="caution">
    <text evidence="3">The sequence shown here is derived from an EMBL/GenBank/DDBJ whole genome shotgun (WGS) entry which is preliminary data.</text>
</comment>
<evidence type="ECO:0000259" key="2">
    <source>
        <dbReference type="Pfam" id="PF13660"/>
    </source>
</evidence>
<keyword evidence="4" id="KW-1185">Reference proteome</keyword>
<dbReference type="InterPro" id="IPR038614">
    <property type="entry name" value="GK_N_sf"/>
</dbReference>
<dbReference type="Gene3D" id="3.40.50.10180">
    <property type="entry name" value="Glycerate kinase, MOFRL-like N-terminal domain"/>
    <property type="match status" value="1"/>
</dbReference>
<evidence type="ECO:0000259" key="1">
    <source>
        <dbReference type="Pfam" id="PF05161"/>
    </source>
</evidence>
<protein>
    <submittedName>
        <fullName evidence="3">D-glycerate 2-kinase</fullName>
    </submittedName>
</protein>
<dbReference type="SUPFAM" id="SSF82544">
    <property type="entry name" value="GckA/TtuD-like"/>
    <property type="match status" value="1"/>
</dbReference>
<dbReference type="RefSeq" id="WP_345723298.1">
    <property type="nucleotide sequence ID" value="NZ_BAABRU010000012.1"/>
</dbReference>
<dbReference type="Proteomes" id="UP001428290">
    <property type="component" value="Unassembled WGS sequence"/>
</dbReference>
<organism evidence="3 4">
    <name type="scientific">Herpetosiphon gulosus</name>
    <dbReference type="NCBI Taxonomy" id="1973496"/>
    <lineage>
        <taxon>Bacteria</taxon>
        <taxon>Bacillati</taxon>
        <taxon>Chloroflexota</taxon>
        <taxon>Chloroflexia</taxon>
        <taxon>Herpetosiphonales</taxon>
        <taxon>Herpetosiphonaceae</taxon>
        <taxon>Herpetosiphon</taxon>
    </lineage>
</organism>
<dbReference type="InterPro" id="IPR025286">
    <property type="entry name" value="MOFRL_assoc_dom"/>
</dbReference>
<dbReference type="InterPro" id="IPR007835">
    <property type="entry name" value="MOFRL"/>
</dbReference>
<accession>A0ABP9X4E8</accession>
<evidence type="ECO:0000313" key="3">
    <source>
        <dbReference type="EMBL" id="GAA5529701.1"/>
    </source>
</evidence>
<dbReference type="EMBL" id="BAABRU010000012">
    <property type="protein sequence ID" value="GAA5529701.1"/>
    <property type="molecule type" value="Genomic_DNA"/>
</dbReference>
<dbReference type="PANTHER" id="PTHR12227">
    <property type="entry name" value="GLYCERATE KINASE"/>
    <property type="match status" value="1"/>
</dbReference>
<dbReference type="Gene3D" id="3.40.1480.10">
    <property type="entry name" value="MOFRL domain"/>
    <property type="match status" value="1"/>
</dbReference>